<dbReference type="Proteomes" id="UP000284403">
    <property type="component" value="Unassembled WGS sequence"/>
</dbReference>
<sequence>MRSCGAAVLIYTLLATLTAAGDLVGAAPAPTTSARESRQMHKLWVAIYLNATAYSAAASIPQSFLVAFEKDLRERLLRHMPLLRGAASANHSSTGSVSCAAPCFPSRGAAAVDAPRGRGAACSHYPPALFCKWEVEAAAPTPAELYLACRRRVQGLYMAADATETAGASGNRDVFGRSSEAYCNLTGDRRPLVAVGGDCYRGALFAAPTGSKCGRVTCAEVAMILLATALALVVVAAAVYLCRRSFFGRLLATNPDSAEAASSSHLAVRLADHKERGGDAAPEPWSRPAEARTPSPPHFHASLGNSKPPPSQSLSPKAARFPKTEERTTNVSSSSGRTPGYSEHRQVLTPGSTHSKRHRSTPREYEPPPVNGVEVAMHAGSRVEDSSVLHLEKASPVAREVDISNEERDQLRLQRSWLREHVIGLDAL</sequence>
<evidence type="ECO:0000313" key="4">
    <source>
        <dbReference type="EMBL" id="RNF04588.1"/>
    </source>
</evidence>
<protein>
    <submittedName>
        <fullName evidence="4">Uncharacterized protein</fullName>
    </submittedName>
</protein>
<proteinExistence type="predicted"/>
<keyword evidence="3" id="KW-0732">Signal</keyword>
<keyword evidence="2" id="KW-1133">Transmembrane helix</keyword>
<evidence type="ECO:0000256" key="2">
    <source>
        <dbReference type="SAM" id="Phobius"/>
    </source>
</evidence>
<comment type="caution">
    <text evidence="4">The sequence shown here is derived from an EMBL/GenBank/DDBJ whole genome shotgun (WGS) entry which is preliminary data.</text>
</comment>
<evidence type="ECO:0000256" key="1">
    <source>
        <dbReference type="SAM" id="MobiDB-lite"/>
    </source>
</evidence>
<feature type="chain" id="PRO_5018549074" evidence="3">
    <location>
        <begin position="21"/>
        <end position="428"/>
    </location>
</feature>
<reference evidence="4 5" key="1">
    <citation type="journal article" date="2018" name="BMC Genomics">
        <title>Genomic comparison of Trypanosoma conorhini and Trypanosoma rangeli to Trypanosoma cruzi strains of high and low virulence.</title>
        <authorList>
            <person name="Bradwell K.R."/>
            <person name="Koparde V.N."/>
            <person name="Matveyev A.V."/>
            <person name="Serrano M.G."/>
            <person name="Alves J.M."/>
            <person name="Parikh H."/>
            <person name="Huang B."/>
            <person name="Lee V."/>
            <person name="Espinosa-Alvarez O."/>
            <person name="Ortiz P.A."/>
            <person name="Costa-Martins A.G."/>
            <person name="Teixeira M.M."/>
            <person name="Buck G.A."/>
        </authorList>
    </citation>
    <scope>NUCLEOTIDE SEQUENCE [LARGE SCALE GENOMIC DNA]</scope>
    <source>
        <strain evidence="4 5">025E</strain>
    </source>
</reference>
<dbReference type="EMBL" id="MKKU01000672">
    <property type="protein sequence ID" value="RNF04588.1"/>
    <property type="molecule type" value="Genomic_DNA"/>
</dbReference>
<accession>A0A3S5IR57</accession>
<dbReference type="RefSeq" id="XP_029225080.1">
    <property type="nucleotide sequence ID" value="XM_029374796.1"/>
</dbReference>
<feature type="transmembrane region" description="Helical" evidence="2">
    <location>
        <begin position="221"/>
        <end position="241"/>
    </location>
</feature>
<name>A0A3S5IR57_9TRYP</name>
<keyword evidence="5" id="KW-1185">Reference proteome</keyword>
<dbReference type="GeneID" id="40321549"/>
<evidence type="ECO:0000256" key="3">
    <source>
        <dbReference type="SAM" id="SignalP"/>
    </source>
</evidence>
<gene>
    <name evidence="4" type="ORF">Tco025E_07938</name>
</gene>
<dbReference type="AlphaFoldDB" id="A0A3S5IR57"/>
<evidence type="ECO:0000313" key="5">
    <source>
        <dbReference type="Proteomes" id="UP000284403"/>
    </source>
</evidence>
<dbReference type="OrthoDB" id="246258at2759"/>
<feature type="signal peptide" evidence="3">
    <location>
        <begin position="1"/>
        <end position="20"/>
    </location>
</feature>
<organism evidence="4 5">
    <name type="scientific">Trypanosoma conorhini</name>
    <dbReference type="NCBI Taxonomy" id="83891"/>
    <lineage>
        <taxon>Eukaryota</taxon>
        <taxon>Discoba</taxon>
        <taxon>Euglenozoa</taxon>
        <taxon>Kinetoplastea</taxon>
        <taxon>Metakinetoplastina</taxon>
        <taxon>Trypanosomatida</taxon>
        <taxon>Trypanosomatidae</taxon>
        <taxon>Trypanosoma</taxon>
    </lineage>
</organism>
<keyword evidence="2" id="KW-0812">Transmembrane</keyword>
<feature type="region of interest" description="Disordered" evidence="1">
    <location>
        <begin position="272"/>
        <end position="370"/>
    </location>
</feature>
<keyword evidence="2" id="KW-0472">Membrane</keyword>
<feature type="transmembrane region" description="Helical" evidence="2">
    <location>
        <begin position="44"/>
        <end position="68"/>
    </location>
</feature>